<dbReference type="WBParaSite" id="Csp11.Scaffold629.g14625.t1">
    <property type="protein sequence ID" value="Csp11.Scaffold629.g14625.t1"/>
    <property type="gene ID" value="Csp11.Scaffold629.g14625"/>
</dbReference>
<dbReference type="SMART" id="SM00605">
    <property type="entry name" value="CW"/>
    <property type="match status" value="1"/>
</dbReference>
<accession>A0A1I7U412</accession>
<organism evidence="2 3">
    <name type="scientific">Caenorhabditis tropicalis</name>
    <dbReference type="NCBI Taxonomy" id="1561998"/>
    <lineage>
        <taxon>Eukaryota</taxon>
        <taxon>Metazoa</taxon>
        <taxon>Ecdysozoa</taxon>
        <taxon>Nematoda</taxon>
        <taxon>Chromadorea</taxon>
        <taxon>Rhabditida</taxon>
        <taxon>Rhabditina</taxon>
        <taxon>Rhabditomorpha</taxon>
        <taxon>Rhabditoidea</taxon>
        <taxon>Rhabditidae</taxon>
        <taxon>Peloderinae</taxon>
        <taxon>Caenorhabditis</taxon>
    </lineage>
</organism>
<protein>
    <submittedName>
        <fullName evidence="3">CW domain-containing protein</fullName>
    </submittedName>
</protein>
<reference evidence="3" key="1">
    <citation type="submission" date="2016-11" db="UniProtKB">
        <authorList>
            <consortium name="WormBaseParasite"/>
        </authorList>
    </citation>
    <scope>IDENTIFICATION</scope>
</reference>
<dbReference type="AlphaFoldDB" id="A0A1I7U412"/>
<dbReference type="Pfam" id="PF08277">
    <property type="entry name" value="PAN_3"/>
    <property type="match status" value="1"/>
</dbReference>
<evidence type="ECO:0000313" key="2">
    <source>
        <dbReference type="Proteomes" id="UP000095282"/>
    </source>
</evidence>
<sequence length="161" mass="18023">MLLLFLLLPLAFGQDYPTVPYEYTDAPYDYPEEQTTVSTEEYSVSYNTVLIRYGRVATPTGQDPKLVKDISECVDYCGEKCVISVLDSEGYCSLIYIQDPLRITVEEAENEEMVGIKVTTTPNVCPEHLNDTATFIDTDMATVKCPWDKTATGYTLSFGPL</sequence>
<feature type="domain" description="PAN-3" evidence="1">
    <location>
        <begin position="1"/>
        <end position="156"/>
    </location>
</feature>
<dbReference type="InterPro" id="IPR006583">
    <property type="entry name" value="PAN-3_domain"/>
</dbReference>
<dbReference type="PANTHER" id="PTHR47629">
    <property type="entry name" value="C-TYPE LECTIN-RELATED"/>
    <property type="match status" value="1"/>
</dbReference>
<evidence type="ECO:0000259" key="1">
    <source>
        <dbReference type="SMART" id="SM00605"/>
    </source>
</evidence>
<keyword evidence="2" id="KW-1185">Reference proteome</keyword>
<evidence type="ECO:0000313" key="3">
    <source>
        <dbReference type="WBParaSite" id="Csp11.Scaffold629.g14625.t1"/>
    </source>
</evidence>
<proteinExistence type="predicted"/>
<dbReference type="Proteomes" id="UP000095282">
    <property type="component" value="Unplaced"/>
</dbReference>
<name>A0A1I7U412_9PELO</name>